<evidence type="ECO:0000313" key="2">
    <source>
        <dbReference type="Proteomes" id="UP000318050"/>
    </source>
</evidence>
<protein>
    <submittedName>
        <fullName evidence="1">Type IV secretory pathway VirD2 relaxase</fullName>
    </submittedName>
</protein>
<dbReference type="InterPro" id="IPR021795">
    <property type="entry name" value="DUF3363"/>
</dbReference>
<accession>A0A560HRU7</accession>
<proteinExistence type="predicted"/>
<organism evidence="1 2">
    <name type="scientific">Nitrospirillum amazonense</name>
    <dbReference type="NCBI Taxonomy" id="28077"/>
    <lineage>
        <taxon>Bacteria</taxon>
        <taxon>Pseudomonadati</taxon>
        <taxon>Pseudomonadota</taxon>
        <taxon>Alphaproteobacteria</taxon>
        <taxon>Rhodospirillales</taxon>
        <taxon>Azospirillaceae</taxon>
        <taxon>Nitrospirillum</taxon>
    </lineage>
</organism>
<dbReference type="NCBIfam" id="NF041267">
    <property type="entry name" value="relax_RlxS"/>
    <property type="match status" value="1"/>
</dbReference>
<dbReference type="AlphaFoldDB" id="A0A560HRU7"/>
<dbReference type="Proteomes" id="UP000318050">
    <property type="component" value="Unassembled WGS sequence"/>
</dbReference>
<dbReference type="OrthoDB" id="9809969at2"/>
<gene>
    <name evidence="1" type="ORF">FBZ92_1303</name>
</gene>
<name>A0A560HRU7_9PROT</name>
<dbReference type="EMBL" id="VITT01000030">
    <property type="protein sequence ID" value="TWB48219.1"/>
    <property type="molecule type" value="Genomic_DNA"/>
</dbReference>
<sequence>MSQDDEFEPRLSRIRSASGRRGVKYLNRVLAVTMLARGGAALLGWRPGRFSGARKGRGAGVGRVLASRDQFSAYRQRRVIIKSRIVKLAGKGMAGARAHLRYIQRDGVTREGLPGQLYGADQDKVEGRPFLDRAEGDRHQFRFIVSAEDGDQYENLKPLVRRLMAQMEEDLGTQLDWVAVDHHNTGHPHSHVIVRGKDDRGQDLVIAREYLATGMRERAAEIISLDLGPRTDLEVQDRLRREVDQERLTSIDRRLLREVREDGVVVPMDSDPFHQALEVGRLRKLERLALADEARPGQWRLADDLEATLRAMGERGDIVKTMHQEMAAHGQVRAPDDAVIYDPGGAGARPLVGRVVSRGLSDELNDRHYLIVDATDGRLHYVDIGRGEATDPLPAAGIIRIEPRAAEVRRVDRTVTEVAVANGGRYSVDIHMRHDPSVSEAYAETHVRRLEAIRRTTGAVTREADGTWSIAPGHLDQAMAYERRQVRAAPVAVQVLSALPLERQVGTDGATWLDRELVAANPEPLRDAGFGREVREAQARRRQWLIAEELAREDDSRVVFRNGLLGILRRRELLRVADQLASELGMNYVEMRPGQPIEGTLRRVVALASDKVAVIERSRDFTLVPWRPVLDRHVGQRVSGVMRGDGISWTIGRQRGGPAVE</sequence>
<dbReference type="Pfam" id="PF11843">
    <property type="entry name" value="DUF3363"/>
    <property type="match status" value="1"/>
</dbReference>
<comment type="caution">
    <text evidence="1">The sequence shown here is derived from an EMBL/GenBank/DDBJ whole genome shotgun (WGS) entry which is preliminary data.</text>
</comment>
<reference evidence="1 2" key="1">
    <citation type="submission" date="2019-06" db="EMBL/GenBank/DDBJ databases">
        <title>Genomic Encyclopedia of Type Strains, Phase IV (KMG-V): Genome sequencing to study the core and pangenomes of soil and plant-associated prokaryotes.</title>
        <authorList>
            <person name="Whitman W."/>
        </authorList>
    </citation>
    <scope>NUCLEOTIDE SEQUENCE [LARGE SCALE GENOMIC DNA]</scope>
    <source>
        <strain evidence="1 2">BR 11140</strain>
    </source>
</reference>
<evidence type="ECO:0000313" key="1">
    <source>
        <dbReference type="EMBL" id="TWB48219.1"/>
    </source>
</evidence>